<proteinExistence type="predicted"/>
<reference evidence="1 2" key="2">
    <citation type="journal article" date="2021" name="Genomics">
        <title>High-quality reference genome for Clonorchis sinensis.</title>
        <authorList>
            <person name="Young N.D."/>
            <person name="Stroehlein A.J."/>
            <person name="Kinkar L."/>
            <person name="Wang T."/>
            <person name="Sohn W.M."/>
            <person name="Chang B.C.H."/>
            <person name="Kaur P."/>
            <person name="Weisz D."/>
            <person name="Dudchenko O."/>
            <person name="Aiden E.L."/>
            <person name="Korhonen P.K."/>
            <person name="Gasser R.B."/>
        </authorList>
    </citation>
    <scope>NUCLEOTIDE SEQUENCE [LARGE SCALE GENOMIC DNA]</scope>
    <source>
        <strain evidence="1">Cs-k2</strain>
    </source>
</reference>
<evidence type="ECO:0000313" key="2">
    <source>
        <dbReference type="Proteomes" id="UP000286415"/>
    </source>
</evidence>
<sequence>MKLRGNNEANTFNARTGRYKINKRAGLRLMPSSAHLFVFHGKLPWNPDESLVNDVFLQLNVLHRAGLYLTWYGTKSIRTLTDLVLHQRMQLVPGPTIANHVFRLWNSPQKEINYWAVWG</sequence>
<accession>A0A8T1MTI7</accession>
<dbReference type="EMBL" id="NIRI02000042">
    <property type="protein sequence ID" value="KAG5452380.1"/>
    <property type="molecule type" value="Genomic_DNA"/>
</dbReference>
<gene>
    <name evidence="1" type="ORF">CSKR_204002</name>
</gene>
<name>A0A8T1MTI7_CLOSI</name>
<reference evidence="1 2" key="1">
    <citation type="journal article" date="2018" name="Biotechnol. Adv.">
        <title>Improved genomic resources and new bioinformatic workflow for the carcinogenic parasite Clonorchis sinensis: Biotechnological implications.</title>
        <authorList>
            <person name="Wang D."/>
            <person name="Korhonen P.K."/>
            <person name="Gasser R.B."/>
            <person name="Young N.D."/>
        </authorList>
    </citation>
    <scope>NUCLEOTIDE SEQUENCE [LARGE SCALE GENOMIC DNA]</scope>
    <source>
        <strain evidence="1">Cs-k2</strain>
    </source>
</reference>
<organism evidence="1 2">
    <name type="scientific">Clonorchis sinensis</name>
    <name type="common">Chinese liver fluke</name>
    <dbReference type="NCBI Taxonomy" id="79923"/>
    <lineage>
        <taxon>Eukaryota</taxon>
        <taxon>Metazoa</taxon>
        <taxon>Spiralia</taxon>
        <taxon>Lophotrochozoa</taxon>
        <taxon>Platyhelminthes</taxon>
        <taxon>Trematoda</taxon>
        <taxon>Digenea</taxon>
        <taxon>Opisthorchiida</taxon>
        <taxon>Opisthorchiata</taxon>
        <taxon>Opisthorchiidae</taxon>
        <taxon>Clonorchis</taxon>
    </lineage>
</organism>
<protein>
    <submittedName>
        <fullName evidence="1">Uncharacterized protein</fullName>
    </submittedName>
</protein>
<evidence type="ECO:0000313" key="1">
    <source>
        <dbReference type="EMBL" id="KAG5452380.1"/>
    </source>
</evidence>
<comment type="caution">
    <text evidence="1">The sequence shown here is derived from an EMBL/GenBank/DDBJ whole genome shotgun (WGS) entry which is preliminary data.</text>
</comment>
<keyword evidence="2" id="KW-1185">Reference proteome</keyword>
<dbReference type="AlphaFoldDB" id="A0A8T1MTI7"/>
<dbReference type="Proteomes" id="UP000286415">
    <property type="component" value="Unassembled WGS sequence"/>
</dbReference>